<proteinExistence type="predicted"/>
<dbReference type="EMBL" id="CVQH01023673">
    <property type="protein sequence ID" value="CRK35823.1"/>
    <property type="molecule type" value="Genomic_DNA"/>
</dbReference>
<organism evidence="1 2">
    <name type="scientific">Verticillium longisporum</name>
    <name type="common">Verticillium dahliae var. longisporum</name>
    <dbReference type="NCBI Taxonomy" id="100787"/>
    <lineage>
        <taxon>Eukaryota</taxon>
        <taxon>Fungi</taxon>
        <taxon>Dikarya</taxon>
        <taxon>Ascomycota</taxon>
        <taxon>Pezizomycotina</taxon>
        <taxon>Sordariomycetes</taxon>
        <taxon>Hypocreomycetidae</taxon>
        <taxon>Glomerellales</taxon>
        <taxon>Plectosphaerellaceae</taxon>
        <taxon>Verticillium</taxon>
    </lineage>
</organism>
<gene>
    <name evidence="1" type="ORF">BN1708_016472</name>
</gene>
<evidence type="ECO:0000313" key="1">
    <source>
        <dbReference type="EMBL" id="CRK35823.1"/>
    </source>
</evidence>
<evidence type="ECO:0000313" key="2">
    <source>
        <dbReference type="Proteomes" id="UP000044602"/>
    </source>
</evidence>
<protein>
    <submittedName>
        <fullName evidence="1">Uncharacterized protein</fullName>
    </submittedName>
</protein>
<dbReference type="AlphaFoldDB" id="A0A0G4MNH0"/>
<dbReference type="Proteomes" id="UP000044602">
    <property type="component" value="Unassembled WGS sequence"/>
</dbReference>
<sequence length="44" mass="5106">MSKQGKRLDSVDGQDYSTPRQKWDAEMKRWSSGLACEGRVLTFR</sequence>
<name>A0A0G4MNH0_VERLO</name>
<keyword evidence="2" id="KW-1185">Reference proteome</keyword>
<accession>A0A0G4MNH0</accession>
<reference evidence="1 2" key="1">
    <citation type="submission" date="2015-05" db="EMBL/GenBank/DDBJ databases">
        <authorList>
            <person name="Wang D.B."/>
            <person name="Wang M."/>
        </authorList>
    </citation>
    <scope>NUCLEOTIDE SEQUENCE [LARGE SCALE GENOMIC DNA]</scope>
    <source>
        <strain evidence="1">VL1</strain>
    </source>
</reference>